<feature type="coiled-coil region" evidence="1">
    <location>
        <begin position="1377"/>
        <end position="1412"/>
    </location>
</feature>
<sequence length="1802" mass="197744">MPFPDSNQQHPAPKIGGAQKPLHYGRSAAHKPTALWELDEAQTDSTTGGRRGKNPLHYGRAAGHKPTSLREVGGTQTHCTTGGRRGTNPLHYGRSVGHKPTALREVGGSQTHCTMGGRRGPYPLHYGRSVGPIPTARREVGGAKTHCTMGGRWSPNPLHYGRSVGHKPTALREVGGAHTHCTTGGRRGTNPLHYRRSAAHKPTAQQEVGGAQTHCTTGGRWVTNPLHYGRLAGHKPTALREVGGTKTHCTTGGRRGTNPLHYGRSVGHKPTALREVGGAHTHCTTGGRRGKNPLHYGRSAGHKPTALREVGGSQTHCTTGGRWVTNPLHYRRSAAHKPTAQQEVGGAQIDFITGGRWHTNPLHNWRSVGHKHTALREGGGAQIDFITGGRRHTNPLHNWRSVGHKPTAQQEVGGAQTHCTTGGRWVTNPLHYGRLAGHKPTALREVGGAQTHSTTGGGRRGTNPLHYGRSVGHKPTAQQEVGGAQTHCTTGGRWVTNPLHYGRLAGHKPTALREVGGAQTHCTTGGRWVTNPLHYGRSAGPIPTALREVGGAQTHCTTGGRRRTNPMNYRRSVGHKHTALREVGGHKPIALWEVGGAQTTALREVGGAQTDCSTGGRRGTNPLHYGRSVGPKPTSLREVGGAQTDFITGGRRHTNPLHNRRSVGHKPTAVREVGGAQTHCTTGGRWGTNPLHYGRSAGHKPTALREVVGAQTDCSTGGRRGTNPLHYGRSVGPKPTSLREVGGAQTDFITGGRRGTNRLHYGRSAGHKPTSLREVICTQTHCTTGGRVKKLRIDYTNNCALRQPDVGPEISTDPDIVGDCKQDLRFDTLFFTPSGIVFVSEIEPQTLYTNSKESGHDQALKMAARIAIRRGKFLAERLRSTFLARCDTAVMRELSTLALVRLGDAKYVPVDSTIHVHFHIISVTCLFTAIFYTSPPPTHPTTLHQQEEFVIRLDALCFHILRTDLRLMPAAVTLNRTFYFSRPIYVNSACYNLLKFRRYIGAAVAERLDFSSPTKASGELGWIAGRVTPAFSHMAIWLDDAASRRVFSDVSRFPRPVIPALLHTHLAIILSATFLLFEPACGKQEATLTTGPSSWNNVGDPPPSVQLDPELRKALLRALTQLEHEAHHQNSGKQFISNSTDDQIDEVQENLKRDLKQLIGNFQVTYENDHKADMDEGVEDQITSYIEDKYREDISQKYQEEYSDSKNPDQDNFQQVTDYIISRDEKQLEVSTTSDEPSELENLSSFDKPTQAALFYHDPEPEDQKKTTELPQEIKNNHHPNDVIASPAEIQNTRDVLPLQKSASSDIPVTPTTPAAVTKSGASDGEVSIFQAPLVAAFTLQQDEIGLPTSVIPLLPPQPTAPTSPGHNQQQVLLLREQELLHRTRLLEQQLAQVQQQRLQQQRLQQQRLQQQLFLEQQSRQAFVAPQQQFIPFTGSSRRPQRQETDTRIVDFQPSIEFPLNHNNQQTPAASSLVNHQVLQPQHGGSFSFQQSPGFVVVSPSQQENGLVPPPLPLQQPPSFSQRQVTPSAANQLQNLLYRAGVQDTPQQDLGIVSKVLSLNHLRRQSDTQSSPSESRVQNPDAEFGISAVLHRTKDKVAAMTFTHCACLVHHQYMCHYCHMRLKAVHDQSSVEYRERLLCSSHATLYPISSIWSNIRGNSGAPHTERGEKMTDAKFLDSPRDATASQDRATSLMSLATKRLTGEDEMFAVYKGVGMPLLPQTMLLPGASHWLGCALHPAVLDGRKWRGPALTQRRKQYLVLPGELVHSHCSSHSIPSKESYLNMCACQLPTLANVVATSLLCP</sequence>
<dbReference type="EMBL" id="JARBHB010000006">
    <property type="protein sequence ID" value="KAJ8880136.1"/>
    <property type="molecule type" value="Genomic_DNA"/>
</dbReference>
<feature type="compositionally biased region" description="Basic residues" evidence="2">
    <location>
        <begin position="650"/>
        <end position="664"/>
    </location>
</feature>
<feature type="region of interest" description="Disordered" evidence="2">
    <location>
        <begin position="40"/>
        <end position="95"/>
    </location>
</feature>
<accession>A0ABQ9H784</accession>
<feature type="region of interest" description="Disordered" evidence="2">
    <location>
        <begin position="244"/>
        <end position="265"/>
    </location>
</feature>
<feature type="region of interest" description="Disordered" evidence="2">
    <location>
        <begin position="608"/>
        <end position="667"/>
    </location>
</feature>
<dbReference type="InterPro" id="IPR036770">
    <property type="entry name" value="Ankyrin_rpt-contain_sf"/>
</dbReference>
<evidence type="ECO:0000256" key="2">
    <source>
        <dbReference type="SAM" id="MobiDB-lite"/>
    </source>
</evidence>
<proteinExistence type="predicted"/>
<evidence type="ECO:0000313" key="3">
    <source>
        <dbReference type="EMBL" id="KAJ8880136.1"/>
    </source>
</evidence>
<keyword evidence="1" id="KW-0175">Coiled coil</keyword>
<organism evidence="3 4">
    <name type="scientific">Dryococelus australis</name>
    <dbReference type="NCBI Taxonomy" id="614101"/>
    <lineage>
        <taxon>Eukaryota</taxon>
        <taxon>Metazoa</taxon>
        <taxon>Ecdysozoa</taxon>
        <taxon>Arthropoda</taxon>
        <taxon>Hexapoda</taxon>
        <taxon>Insecta</taxon>
        <taxon>Pterygota</taxon>
        <taxon>Neoptera</taxon>
        <taxon>Polyneoptera</taxon>
        <taxon>Phasmatodea</taxon>
        <taxon>Verophasmatodea</taxon>
        <taxon>Anareolatae</taxon>
        <taxon>Phasmatidae</taxon>
        <taxon>Eurycanthinae</taxon>
        <taxon>Dryococelus</taxon>
    </lineage>
</organism>
<dbReference type="SUPFAM" id="SSF48403">
    <property type="entry name" value="Ankyrin repeat"/>
    <property type="match status" value="1"/>
</dbReference>
<protein>
    <submittedName>
        <fullName evidence="3">Uncharacterized protein</fullName>
    </submittedName>
</protein>
<feature type="region of interest" description="Disordered" evidence="2">
    <location>
        <begin position="1500"/>
        <end position="1527"/>
    </location>
</feature>
<evidence type="ECO:0000313" key="4">
    <source>
        <dbReference type="Proteomes" id="UP001159363"/>
    </source>
</evidence>
<feature type="region of interest" description="Disordered" evidence="2">
    <location>
        <begin position="1"/>
        <end position="22"/>
    </location>
</feature>
<feature type="compositionally biased region" description="Polar residues" evidence="2">
    <location>
        <begin position="1"/>
        <end position="10"/>
    </location>
</feature>
<feature type="region of interest" description="Disordered" evidence="2">
    <location>
        <begin position="713"/>
        <end position="740"/>
    </location>
</feature>
<gene>
    <name evidence="3" type="ORF">PR048_016599</name>
</gene>
<keyword evidence="4" id="KW-1185">Reference proteome</keyword>
<name>A0ABQ9H784_9NEOP</name>
<comment type="caution">
    <text evidence="3">The sequence shown here is derived from an EMBL/GenBank/DDBJ whole genome shotgun (WGS) entry which is preliminary data.</text>
</comment>
<dbReference type="Proteomes" id="UP001159363">
    <property type="component" value="Chromosome 5"/>
</dbReference>
<reference evidence="3 4" key="1">
    <citation type="submission" date="2023-02" db="EMBL/GenBank/DDBJ databases">
        <title>LHISI_Scaffold_Assembly.</title>
        <authorList>
            <person name="Stuart O.P."/>
            <person name="Cleave R."/>
            <person name="Magrath M.J.L."/>
            <person name="Mikheyev A.S."/>
        </authorList>
    </citation>
    <scope>NUCLEOTIDE SEQUENCE [LARGE SCALE GENOMIC DNA]</scope>
    <source>
        <strain evidence="3">Daus_M_001</strain>
        <tissue evidence="3">Leg muscle</tissue>
    </source>
</reference>
<evidence type="ECO:0000256" key="1">
    <source>
        <dbReference type="SAM" id="Coils"/>
    </source>
</evidence>